<keyword evidence="3" id="KW-1185">Reference proteome</keyword>
<accession>E2BE11</accession>
<evidence type="ECO:0000313" key="3">
    <source>
        <dbReference type="Proteomes" id="UP000008237"/>
    </source>
</evidence>
<dbReference type="InParanoid" id="E2BE11"/>
<feature type="region of interest" description="Disordered" evidence="1">
    <location>
        <begin position="80"/>
        <end position="99"/>
    </location>
</feature>
<reference evidence="2 3" key="1">
    <citation type="journal article" date="2010" name="Science">
        <title>Genomic comparison of the ants Camponotus floridanus and Harpegnathos saltator.</title>
        <authorList>
            <person name="Bonasio R."/>
            <person name="Zhang G."/>
            <person name="Ye C."/>
            <person name="Mutti N.S."/>
            <person name="Fang X."/>
            <person name="Qin N."/>
            <person name="Donahue G."/>
            <person name="Yang P."/>
            <person name="Li Q."/>
            <person name="Li C."/>
            <person name="Zhang P."/>
            <person name="Huang Z."/>
            <person name="Berger S.L."/>
            <person name="Reinberg D."/>
            <person name="Wang J."/>
            <person name="Liebig J."/>
        </authorList>
    </citation>
    <scope>NUCLEOTIDE SEQUENCE [LARGE SCALE GENOMIC DNA]</scope>
    <source>
        <strain evidence="2 3">R22 G/1</strain>
    </source>
</reference>
<proteinExistence type="predicted"/>
<dbReference type="Proteomes" id="UP000008237">
    <property type="component" value="Unassembled WGS sequence"/>
</dbReference>
<sequence>MPNKTYKIFAWGEQAEIVDERMRINVVLGFRFFSSSLGGKERSKPSLAITEEEEGRKKRATRSFFPALLYKEVLTAARTSGGNGLLRRHDSEKETDPSPLTDRLIAILYTSRCSGGALRSATGAGMSQS</sequence>
<protein>
    <submittedName>
        <fullName evidence="2">Uncharacterized protein</fullName>
    </submittedName>
</protein>
<dbReference type="EMBL" id="GL447731">
    <property type="protein sequence ID" value="EFN86075.1"/>
    <property type="molecule type" value="Genomic_DNA"/>
</dbReference>
<evidence type="ECO:0000313" key="2">
    <source>
        <dbReference type="EMBL" id="EFN86075.1"/>
    </source>
</evidence>
<feature type="compositionally biased region" description="Basic and acidic residues" evidence="1">
    <location>
        <begin position="87"/>
        <end position="96"/>
    </location>
</feature>
<name>E2BE11_HARSA</name>
<gene>
    <name evidence="2" type="ORF">EAI_03026</name>
</gene>
<evidence type="ECO:0000256" key="1">
    <source>
        <dbReference type="SAM" id="MobiDB-lite"/>
    </source>
</evidence>
<feature type="region of interest" description="Disordered" evidence="1">
    <location>
        <begin position="37"/>
        <end position="58"/>
    </location>
</feature>
<organism evidence="3">
    <name type="scientific">Harpegnathos saltator</name>
    <name type="common">Jerdon's jumping ant</name>
    <dbReference type="NCBI Taxonomy" id="610380"/>
    <lineage>
        <taxon>Eukaryota</taxon>
        <taxon>Metazoa</taxon>
        <taxon>Ecdysozoa</taxon>
        <taxon>Arthropoda</taxon>
        <taxon>Hexapoda</taxon>
        <taxon>Insecta</taxon>
        <taxon>Pterygota</taxon>
        <taxon>Neoptera</taxon>
        <taxon>Endopterygota</taxon>
        <taxon>Hymenoptera</taxon>
        <taxon>Apocrita</taxon>
        <taxon>Aculeata</taxon>
        <taxon>Formicoidea</taxon>
        <taxon>Formicidae</taxon>
        <taxon>Ponerinae</taxon>
        <taxon>Ponerini</taxon>
        <taxon>Harpegnathos</taxon>
    </lineage>
</organism>
<dbReference type="AlphaFoldDB" id="E2BE11"/>